<evidence type="ECO:0000313" key="6">
    <source>
        <dbReference type="Proteomes" id="UP001300496"/>
    </source>
</evidence>
<dbReference type="RefSeq" id="WP_261606593.1">
    <property type="nucleotide sequence ID" value="NZ_JAODOR010000008.1"/>
</dbReference>
<dbReference type="InterPro" id="IPR036388">
    <property type="entry name" value="WH-like_DNA-bd_sf"/>
</dbReference>
<dbReference type="PROSITE" id="PS50043">
    <property type="entry name" value="HTH_LUXR_2"/>
    <property type="match status" value="1"/>
</dbReference>
<keyword evidence="2" id="KW-0238">DNA-binding</keyword>
<dbReference type="PANTHER" id="PTHR44688">
    <property type="entry name" value="DNA-BINDING TRANSCRIPTIONAL ACTIVATOR DEVR_DOSR"/>
    <property type="match status" value="1"/>
</dbReference>
<accession>A0ABT2PBS2</accession>
<gene>
    <name evidence="5" type="ORF">N4R40_06720</name>
</gene>
<keyword evidence="6" id="KW-1185">Reference proteome</keyword>
<dbReference type="PANTHER" id="PTHR44688:SF16">
    <property type="entry name" value="DNA-BINDING TRANSCRIPTIONAL ACTIVATOR DEVR_DOSR"/>
    <property type="match status" value="1"/>
</dbReference>
<dbReference type="PROSITE" id="PS00622">
    <property type="entry name" value="HTH_LUXR_1"/>
    <property type="match status" value="1"/>
</dbReference>
<keyword evidence="3" id="KW-0804">Transcription</keyword>
<sequence>MISVLAEDTVVAARLYEMLLPYRHQHNMTVAMAPYRGPVSLTLGRLANFLGRRTAARGHFSDARVQSEGMHAPWYSLAARDAIIALGGDDPRLTPREAQVAELVTEGLTNREIAGLLFLSERTVENHVSSILRRLDVPNRAAAAALLSPAR</sequence>
<dbReference type="EMBL" id="JAODOR010000008">
    <property type="protein sequence ID" value="MCT9002056.1"/>
    <property type="molecule type" value="Genomic_DNA"/>
</dbReference>
<evidence type="ECO:0000256" key="3">
    <source>
        <dbReference type="ARBA" id="ARBA00023163"/>
    </source>
</evidence>
<dbReference type="PRINTS" id="PR00038">
    <property type="entry name" value="HTHLUXR"/>
</dbReference>
<dbReference type="Proteomes" id="UP001300496">
    <property type="component" value="Unassembled WGS sequence"/>
</dbReference>
<protein>
    <submittedName>
        <fullName evidence="5">Helix-turn-helix transcriptional regulator</fullName>
    </submittedName>
</protein>
<dbReference type="Gene3D" id="1.10.10.10">
    <property type="entry name" value="Winged helix-like DNA-binding domain superfamily/Winged helix DNA-binding domain"/>
    <property type="match status" value="1"/>
</dbReference>
<evidence type="ECO:0000259" key="4">
    <source>
        <dbReference type="PROSITE" id="PS50043"/>
    </source>
</evidence>
<dbReference type="InterPro" id="IPR016032">
    <property type="entry name" value="Sig_transdc_resp-reg_C-effctor"/>
</dbReference>
<dbReference type="CDD" id="cd06170">
    <property type="entry name" value="LuxR_C_like"/>
    <property type="match status" value="1"/>
</dbReference>
<reference evidence="5 6" key="1">
    <citation type="journal article" date="2024" name="Int. J. Syst. Evol. Microbiol.">
        <title>Microbacterium memoriense sp. nov., a member of the Actinomycetota from marine beach sediment of the north coast of Portugal.</title>
        <authorList>
            <person name="Santos J.D.N.D."/>
            <person name="Klimek D."/>
            <person name="Calusinska M."/>
            <person name="Lobo-da-Cunha A."/>
            <person name="Catita J."/>
            <person name="Goncalves H."/>
            <person name="Gonzalez I."/>
            <person name="Lage O.M."/>
        </authorList>
    </citation>
    <scope>NUCLEOTIDE SEQUENCE [LARGE SCALE GENOMIC DNA]</scope>
    <source>
        <strain evidence="5 6">PMIC_1C1B</strain>
    </source>
</reference>
<comment type="caution">
    <text evidence="5">The sequence shown here is derived from an EMBL/GenBank/DDBJ whole genome shotgun (WGS) entry which is preliminary data.</text>
</comment>
<proteinExistence type="predicted"/>
<dbReference type="SMART" id="SM00421">
    <property type="entry name" value="HTH_LUXR"/>
    <property type="match status" value="1"/>
</dbReference>
<name>A0ABT2PBS2_9MICO</name>
<organism evidence="5 6">
    <name type="scientific">Microbacterium memoriense</name>
    <dbReference type="NCBI Taxonomy" id="2978350"/>
    <lineage>
        <taxon>Bacteria</taxon>
        <taxon>Bacillati</taxon>
        <taxon>Actinomycetota</taxon>
        <taxon>Actinomycetes</taxon>
        <taxon>Micrococcales</taxon>
        <taxon>Microbacteriaceae</taxon>
        <taxon>Microbacterium</taxon>
    </lineage>
</organism>
<evidence type="ECO:0000313" key="5">
    <source>
        <dbReference type="EMBL" id="MCT9002056.1"/>
    </source>
</evidence>
<dbReference type="SUPFAM" id="SSF46894">
    <property type="entry name" value="C-terminal effector domain of the bipartite response regulators"/>
    <property type="match status" value="1"/>
</dbReference>
<feature type="domain" description="HTH luxR-type" evidence="4">
    <location>
        <begin position="86"/>
        <end position="151"/>
    </location>
</feature>
<evidence type="ECO:0000256" key="2">
    <source>
        <dbReference type="ARBA" id="ARBA00023125"/>
    </source>
</evidence>
<evidence type="ECO:0000256" key="1">
    <source>
        <dbReference type="ARBA" id="ARBA00023015"/>
    </source>
</evidence>
<dbReference type="Pfam" id="PF00196">
    <property type="entry name" value="GerE"/>
    <property type="match status" value="1"/>
</dbReference>
<dbReference type="InterPro" id="IPR000792">
    <property type="entry name" value="Tscrpt_reg_LuxR_C"/>
</dbReference>
<keyword evidence="1" id="KW-0805">Transcription regulation</keyword>